<dbReference type="EMBL" id="MFZI01000058">
    <property type="protein sequence ID" value="OGK19044.1"/>
    <property type="molecule type" value="Genomic_DNA"/>
</dbReference>
<dbReference type="InterPro" id="IPR004839">
    <property type="entry name" value="Aminotransferase_I/II_large"/>
</dbReference>
<keyword evidence="4 6" id="KW-0808">Transferase</keyword>
<dbReference type="GO" id="GO:0030170">
    <property type="term" value="F:pyridoxal phosphate binding"/>
    <property type="evidence" value="ECO:0007669"/>
    <property type="project" value="InterPro"/>
</dbReference>
<evidence type="ECO:0000256" key="6">
    <source>
        <dbReference type="RuleBase" id="RU000481"/>
    </source>
</evidence>
<dbReference type="EC" id="2.6.1.-" evidence="6"/>
<evidence type="ECO:0000256" key="2">
    <source>
        <dbReference type="ARBA" id="ARBA00007441"/>
    </source>
</evidence>
<evidence type="ECO:0000313" key="8">
    <source>
        <dbReference type="EMBL" id="OGK19044.1"/>
    </source>
</evidence>
<evidence type="ECO:0000256" key="5">
    <source>
        <dbReference type="ARBA" id="ARBA00022898"/>
    </source>
</evidence>
<dbReference type="InterPro" id="IPR050596">
    <property type="entry name" value="AspAT/PAT-like"/>
</dbReference>
<dbReference type="InterPro" id="IPR015424">
    <property type="entry name" value="PyrdxlP-dep_Trfase"/>
</dbReference>
<dbReference type="Gene3D" id="3.40.640.10">
    <property type="entry name" value="Type I PLP-dependent aspartate aminotransferase-like (Major domain)"/>
    <property type="match status" value="1"/>
</dbReference>
<evidence type="ECO:0000313" key="9">
    <source>
        <dbReference type="Proteomes" id="UP000177026"/>
    </source>
</evidence>
<dbReference type="InterPro" id="IPR004838">
    <property type="entry name" value="NHTrfase_class1_PyrdxlP-BS"/>
</dbReference>
<dbReference type="GO" id="GO:0006520">
    <property type="term" value="P:amino acid metabolic process"/>
    <property type="evidence" value="ECO:0007669"/>
    <property type="project" value="InterPro"/>
</dbReference>
<accession>A0A1F7GJQ3</accession>
<comment type="similarity">
    <text evidence="2 6">Belongs to the class-I pyridoxal-phosphate-dependent aminotransferase family.</text>
</comment>
<organism evidence="8 9">
    <name type="scientific">Candidatus Roizmanbacteria bacterium RIFCSPHIGHO2_01_FULL_39_8</name>
    <dbReference type="NCBI Taxonomy" id="1802033"/>
    <lineage>
        <taxon>Bacteria</taxon>
        <taxon>Candidatus Roizmaniibacteriota</taxon>
    </lineage>
</organism>
<sequence>MKQSILSIDQDKLTALGINQRLSNINISIIKEMMYLAQKEMEKGREIISLGVGIPFYKMPSYIREGVIKALQSDPTIDKYTFFPGMPKLRKLIAQKDTKRLGFEVNKDNILVTAGSMGALLYASLALVQNPEDEIILPSPYFSSYAEQIKLAGGTPREVPMIEPQNSEESYQLDIEGIKRTITKNTKAIIINSPHNPTGAIFAKEDLMKLAEVIKVSGIYLITDEVYDYLIYDADEYFNIASIKDLWPRVIRCCSFSKKYGMTGWRIGYIDTNPDLARQLFKIHDNAIVCASHIAQEAVYIALSSESEEIVKNVGALKKNRDLTCKKLDELAHIFSYSKPRGAYYVFPRYKSNLSSVDFSLKVLKECGVIVVPGIGFGQAGENHIRISFGGEYGEIETAFSYLSKLE</sequence>
<evidence type="ECO:0000256" key="4">
    <source>
        <dbReference type="ARBA" id="ARBA00022679"/>
    </source>
</evidence>
<dbReference type="PROSITE" id="PS00105">
    <property type="entry name" value="AA_TRANSFER_CLASS_1"/>
    <property type="match status" value="1"/>
</dbReference>
<dbReference type="SUPFAM" id="SSF53383">
    <property type="entry name" value="PLP-dependent transferases"/>
    <property type="match status" value="1"/>
</dbReference>
<comment type="cofactor">
    <cofactor evidence="1 6">
        <name>pyridoxal 5'-phosphate</name>
        <dbReference type="ChEBI" id="CHEBI:597326"/>
    </cofactor>
</comment>
<evidence type="ECO:0000256" key="1">
    <source>
        <dbReference type="ARBA" id="ARBA00001933"/>
    </source>
</evidence>
<dbReference type="Gene3D" id="3.90.1150.10">
    <property type="entry name" value="Aspartate Aminotransferase, domain 1"/>
    <property type="match status" value="1"/>
</dbReference>
<dbReference type="AlphaFoldDB" id="A0A1F7GJQ3"/>
<comment type="caution">
    <text evidence="8">The sequence shown here is derived from an EMBL/GenBank/DDBJ whole genome shotgun (WGS) entry which is preliminary data.</text>
</comment>
<dbReference type="FunFam" id="3.40.640.10:FF:000033">
    <property type="entry name" value="Aspartate aminotransferase"/>
    <property type="match status" value="1"/>
</dbReference>
<dbReference type="Proteomes" id="UP000177026">
    <property type="component" value="Unassembled WGS sequence"/>
</dbReference>
<proteinExistence type="inferred from homology"/>
<dbReference type="InterPro" id="IPR015422">
    <property type="entry name" value="PyrdxlP-dep_Trfase_small"/>
</dbReference>
<keyword evidence="5" id="KW-0663">Pyridoxal phosphate</keyword>
<evidence type="ECO:0000259" key="7">
    <source>
        <dbReference type="Pfam" id="PF00155"/>
    </source>
</evidence>
<dbReference type="PANTHER" id="PTHR46383">
    <property type="entry name" value="ASPARTATE AMINOTRANSFERASE"/>
    <property type="match status" value="1"/>
</dbReference>
<name>A0A1F7GJQ3_9BACT</name>
<dbReference type="CDD" id="cd00609">
    <property type="entry name" value="AAT_like"/>
    <property type="match status" value="1"/>
</dbReference>
<evidence type="ECO:0000256" key="3">
    <source>
        <dbReference type="ARBA" id="ARBA00022576"/>
    </source>
</evidence>
<gene>
    <name evidence="8" type="ORF">A2866_00365</name>
</gene>
<protein>
    <recommendedName>
        <fullName evidence="6">Aminotransferase</fullName>
        <ecNumber evidence="6">2.6.1.-</ecNumber>
    </recommendedName>
</protein>
<dbReference type="Pfam" id="PF00155">
    <property type="entry name" value="Aminotran_1_2"/>
    <property type="match status" value="1"/>
</dbReference>
<dbReference type="GO" id="GO:0008483">
    <property type="term" value="F:transaminase activity"/>
    <property type="evidence" value="ECO:0007669"/>
    <property type="project" value="UniProtKB-KW"/>
</dbReference>
<dbReference type="PANTHER" id="PTHR46383:SF1">
    <property type="entry name" value="ASPARTATE AMINOTRANSFERASE"/>
    <property type="match status" value="1"/>
</dbReference>
<dbReference type="InterPro" id="IPR015421">
    <property type="entry name" value="PyrdxlP-dep_Trfase_major"/>
</dbReference>
<keyword evidence="3 6" id="KW-0032">Aminotransferase</keyword>
<feature type="domain" description="Aminotransferase class I/classII large" evidence="7">
    <location>
        <begin position="46"/>
        <end position="400"/>
    </location>
</feature>
<reference evidence="8 9" key="1">
    <citation type="journal article" date="2016" name="Nat. Commun.">
        <title>Thousands of microbial genomes shed light on interconnected biogeochemical processes in an aquifer system.</title>
        <authorList>
            <person name="Anantharaman K."/>
            <person name="Brown C.T."/>
            <person name="Hug L.A."/>
            <person name="Sharon I."/>
            <person name="Castelle C.J."/>
            <person name="Probst A.J."/>
            <person name="Thomas B.C."/>
            <person name="Singh A."/>
            <person name="Wilkins M.J."/>
            <person name="Karaoz U."/>
            <person name="Brodie E.L."/>
            <person name="Williams K.H."/>
            <person name="Hubbard S.S."/>
            <person name="Banfield J.F."/>
        </authorList>
    </citation>
    <scope>NUCLEOTIDE SEQUENCE [LARGE SCALE GENOMIC DNA]</scope>
</reference>